<evidence type="ECO:0000313" key="6">
    <source>
        <dbReference type="Proteomes" id="UP000441032"/>
    </source>
</evidence>
<sequence length="933" mass="100646">MSDARRLRLEVVLQAVDKATRPVQRLLDANKDLARAVKQGRDQLTALNREQKRLDGFRELKSGIKDSGIEMRNATAKAEALRKQLDAVQGGATRKKAIDDQIKSLRAVEAQLDKATIAMNKRARLAGKTAYVDAERDAFLKLQEETARTLRQINRLKAEQKALAAQTPVNTEQVRKLSRQYKDAQSAADKLTQAHRNKLTTFRQMRSELLEAGIRTKEFSRHEAELKTRIDATKQALREKEAALTRLAEKERHMAAVQAQYQKGMASRNAMLGTGVSLMGAGTVTLAPVAKTVKDYVAFENAMLGIARQVDGARDAGGKLTPVYYDMARQIKQLGAELPIPVTQIAEMVTAGARMEVPRQELIDYTRTVAMMATAFDAVPDEIAESMGKVAKNFRIPTNAIMGLADSINYLDDNAISKGNDIIDVLNRTSGVVSTVAMSARDAAALGSTLLTLGERAETAGTAINAIVQKFAAADKGTNKFRSALEEIGLSSAQVQRGMATDATGTLFRVIEAVKRLPEEKRIGVMVELVGLEHSDTLAKLVDKPDELQRQIGLANGSQAQGSMSREFSARQDTISAHWQRLQNRIFNTSSESGGGLRTTIMELIDSADRLLQRFDTFAKNNPDLVAGLLKAAAAAGILLLAAGGLTLSMAAMHGPLVIARYAFQILGTRIGGLARGFNLVMRVFGGVGKVLLWIGRLALANPLLAVIAIIAAGALYIWQNWETIGPKLAALWQGIKDAFGRAWDWIKEKASGIADWFTSTKDKLLDAGRAMVDGLLSGISERWAALKQKVGELADGVATWFKEKLGIHSPSRVFATLGGFTMAGLTQGLEDGQDAPLKAVQTLATKLTGIGAGIAIGSTAAVAAPISFDTRPALTNSAVAAAPAAAAAPTTIHIHPPAGADPQAIARLVRDELRQIENQRAARQRSRLADRD</sequence>
<proteinExistence type="predicted"/>
<evidence type="ECO:0000313" key="5">
    <source>
        <dbReference type="EMBL" id="MRS99484.1"/>
    </source>
</evidence>
<keyword evidence="2" id="KW-0175">Coiled coil</keyword>
<dbReference type="NCBIfam" id="TIGR01760">
    <property type="entry name" value="tape_meas_TP901"/>
    <property type="match status" value="1"/>
</dbReference>
<feature type="transmembrane region" description="Helical" evidence="3">
    <location>
        <begin position="701"/>
        <end position="719"/>
    </location>
</feature>
<feature type="transmembrane region" description="Helical" evidence="3">
    <location>
        <begin position="632"/>
        <end position="653"/>
    </location>
</feature>
<feature type="domain" description="Phage tail tape measure protein" evidence="4">
    <location>
        <begin position="330"/>
        <end position="531"/>
    </location>
</feature>
<dbReference type="Pfam" id="PF10145">
    <property type="entry name" value="PhageMin_Tail"/>
    <property type="match status" value="1"/>
</dbReference>
<keyword evidence="3" id="KW-0812">Transmembrane</keyword>
<dbReference type="PANTHER" id="PTHR37813">
    <property type="entry name" value="FELS-2 PROPHAGE PROTEIN"/>
    <property type="match status" value="1"/>
</dbReference>
<dbReference type="InterPro" id="IPR010090">
    <property type="entry name" value="Phage_tape_meas"/>
</dbReference>
<dbReference type="PANTHER" id="PTHR37813:SF1">
    <property type="entry name" value="FELS-2 PROPHAGE PROTEIN"/>
    <property type="match status" value="1"/>
</dbReference>
<dbReference type="EMBL" id="WJYN01000004">
    <property type="protein sequence ID" value="MRS99484.1"/>
    <property type="molecule type" value="Genomic_DNA"/>
</dbReference>
<evidence type="ECO:0000256" key="2">
    <source>
        <dbReference type="SAM" id="Coils"/>
    </source>
</evidence>
<comment type="caution">
    <text evidence="5">The sequence shown here is derived from an EMBL/GenBank/DDBJ whole genome shotgun (WGS) entry which is preliminary data.</text>
</comment>
<name>A0A7X2LAS4_RALPI</name>
<organism evidence="5 6">
    <name type="scientific">Ralstonia pickettii</name>
    <name type="common">Burkholderia pickettii</name>
    <dbReference type="NCBI Taxonomy" id="329"/>
    <lineage>
        <taxon>Bacteria</taxon>
        <taxon>Pseudomonadati</taxon>
        <taxon>Pseudomonadota</taxon>
        <taxon>Betaproteobacteria</taxon>
        <taxon>Burkholderiales</taxon>
        <taxon>Burkholderiaceae</taxon>
        <taxon>Ralstonia</taxon>
    </lineage>
</organism>
<evidence type="ECO:0000259" key="4">
    <source>
        <dbReference type="Pfam" id="PF10145"/>
    </source>
</evidence>
<reference evidence="5 6" key="1">
    <citation type="submission" date="2019-11" db="EMBL/GenBank/DDBJ databases">
        <title>Phenotypic characterization of an OXA-22 and OXA-60 co-producing Ralstonia pickettii clinical strain.</title>
        <authorList>
            <person name="He F."/>
        </authorList>
    </citation>
    <scope>NUCLEOTIDE SEQUENCE [LARGE SCALE GENOMIC DNA]</scope>
    <source>
        <strain evidence="5 6">PSLESD1</strain>
    </source>
</reference>
<gene>
    <name evidence="5" type="ORF">GJQ57_12600</name>
</gene>
<feature type="coiled-coil region" evidence="2">
    <location>
        <begin position="139"/>
        <end position="194"/>
    </location>
</feature>
<dbReference type="Proteomes" id="UP000441032">
    <property type="component" value="Unassembled WGS sequence"/>
</dbReference>
<keyword evidence="3" id="KW-1133">Transmembrane helix</keyword>
<feature type="coiled-coil region" evidence="2">
    <location>
        <begin position="30"/>
        <end position="91"/>
    </location>
</feature>
<evidence type="ECO:0000256" key="1">
    <source>
        <dbReference type="ARBA" id="ARBA00022612"/>
    </source>
</evidence>
<dbReference type="RefSeq" id="WP_154207048.1">
    <property type="nucleotide sequence ID" value="NZ_WJYN01000004.1"/>
</dbReference>
<accession>A0A7X2LAS4</accession>
<evidence type="ECO:0000256" key="3">
    <source>
        <dbReference type="SAM" id="Phobius"/>
    </source>
</evidence>
<keyword evidence="3" id="KW-0472">Membrane</keyword>
<protein>
    <submittedName>
        <fullName evidence="5">Phage tail tape measure protein</fullName>
    </submittedName>
</protein>
<dbReference type="AlphaFoldDB" id="A0A7X2LAS4"/>
<keyword evidence="1" id="KW-1188">Viral release from host cell</keyword>
<feature type="coiled-coil region" evidence="2">
    <location>
        <begin position="223"/>
        <end position="260"/>
    </location>
</feature>